<gene>
    <name evidence="1" type="ORF">CPLFYP93_02271</name>
</gene>
<accession>A0A6N3EVF0</accession>
<dbReference type="AlphaFoldDB" id="A0A6N3EVF0"/>
<dbReference type="RefSeq" id="WP_156561641.1">
    <property type="nucleotide sequence ID" value="NZ_CACRTV010000057.1"/>
</dbReference>
<proteinExistence type="predicted"/>
<name>A0A6N3EVF0_9CLOT</name>
<organism evidence="1">
    <name type="scientific">Clostridium paraputrificum</name>
    <dbReference type="NCBI Taxonomy" id="29363"/>
    <lineage>
        <taxon>Bacteria</taxon>
        <taxon>Bacillati</taxon>
        <taxon>Bacillota</taxon>
        <taxon>Clostridia</taxon>
        <taxon>Eubacteriales</taxon>
        <taxon>Clostridiaceae</taxon>
        <taxon>Clostridium</taxon>
    </lineage>
</organism>
<sequence length="203" mass="23242">MNSTTLRQVLGILSNSSKARYRVYAESDSISYEFAINCKDGSDGISVTTTYKNIGTDSNAVYKKAEDVPLESCKLTELIEIKTTRNGLINSEEKLIIYRETELFIKVLRVLRENAVFIIKNNEETRVCYYINSRVYYVHRTNEVYELVETNMFVLYSTMPRAHIVAISALPKHYTLSAFFLKQRNIAYNLGLTYVDNKNGVGV</sequence>
<reference evidence="1" key="1">
    <citation type="submission" date="2019-11" db="EMBL/GenBank/DDBJ databases">
        <authorList>
            <person name="Feng L."/>
        </authorList>
    </citation>
    <scope>NUCLEOTIDE SEQUENCE</scope>
    <source>
        <strain evidence="1">CParaputrificumLFYP93</strain>
    </source>
</reference>
<evidence type="ECO:0000313" key="1">
    <source>
        <dbReference type="EMBL" id="VYU43858.1"/>
    </source>
</evidence>
<dbReference type="EMBL" id="CACRTV010000057">
    <property type="protein sequence ID" value="VYU43858.1"/>
    <property type="molecule type" value="Genomic_DNA"/>
</dbReference>
<protein>
    <submittedName>
        <fullName evidence="1">Uncharacterized protein</fullName>
    </submittedName>
</protein>